<evidence type="ECO:0000259" key="3">
    <source>
        <dbReference type="Pfam" id="PF01557"/>
    </source>
</evidence>
<dbReference type="Proteomes" id="UP001143463">
    <property type="component" value="Unassembled WGS sequence"/>
</dbReference>
<organism evidence="4 5">
    <name type="scientific">Pseudonocardia halophobica</name>
    <dbReference type="NCBI Taxonomy" id="29401"/>
    <lineage>
        <taxon>Bacteria</taxon>
        <taxon>Bacillati</taxon>
        <taxon>Actinomycetota</taxon>
        <taxon>Actinomycetes</taxon>
        <taxon>Pseudonocardiales</taxon>
        <taxon>Pseudonocardiaceae</taxon>
        <taxon>Pseudonocardia</taxon>
    </lineage>
</organism>
<evidence type="ECO:0000256" key="2">
    <source>
        <dbReference type="ARBA" id="ARBA00022723"/>
    </source>
</evidence>
<gene>
    <name evidence="4" type="ORF">GCM10017577_63220</name>
</gene>
<accession>A0A9W6UEC5</accession>
<dbReference type="SUPFAM" id="SSF56529">
    <property type="entry name" value="FAH"/>
    <property type="match status" value="1"/>
</dbReference>
<feature type="domain" description="Fumarylacetoacetase-like C-terminal" evidence="3">
    <location>
        <begin position="73"/>
        <end position="282"/>
    </location>
</feature>
<dbReference type="AlphaFoldDB" id="A0A9W6UEC5"/>
<keyword evidence="5" id="KW-1185">Reference proteome</keyword>
<keyword evidence="2" id="KW-0479">Metal-binding</keyword>
<comment type="similarity">
    <text evidence="1">Belongs to the FAH family.</text>
</comment>
<dbReference type="GO" id="GO:0044281">
    <property type="term" value="P:small molecule metabolic process"/>
    <property type="evidence" value="ECO:0007669"/>
    <property type="project" value="UniProtKB-ARBA"/>
</dbReference>
<evidence type="ECO:0000313" key="5">
    <source>
        <dbReference type="Proteomes" id="UP001143463"/>
    </source>
</evidence>
<keyword evidence="4" id="KW-0378">Hydrolase</keyword>
<dbReference type="Pfam" id="PF01557">
    <property type="entry name" value="FAA_hydrolase"/>
    <property type="match status" value="1"/>
</dbReference>
<protein>
    <submittedName>
        <fullName evidence="4">Fumarylacetoacetate hydrolase</fullName>
    </submittedName>
</protein>
<evidence type="ECO:0000313" key="4">
    <source>
        <dbReference type="EMBL" id="GLL15173.1"/>
    </source>
</evidence>
<dbReference type="Gene3D" id="3.90.850.10">
    <property type="entry name" value="Fumarylacetoacetase-like, C-terminal domain"/>
    <property type="match status" value="1"/>
</dbReference>
<sequence>MRYGTLSGRLTLFVPTGAIDVEKASGGRIGADPHAAYDDWDAFRAWAAQADPADAHPFDEADLGAPVPAPAQVFAIGLNYRDHAAESKLAAPDRFPPVFTKFRTALSGPVTTVALPDGGNTDWEVELVAVIGRRAERVAAADAWDHVAGLTVGQDLSERIGQLAGPAPQFSLGKSFPGFAPTGPWVVTLDELRDSGLDPDDLELSCAVDGETVQHGRTRDLLFDVPALIEGLSAVTPLLPGDLLFTGTPAGVGAGRTPPRFLRAGEVLTSQIAGIGELRQTFTSTLEGE</sequence>
<reference evidence="4" key="2">
    <citation type="submission" date="2023-01" db="EMBL/GenBank/DDBJ databases">
        <authorList>
            <person name="Sun Q."/>
            <person name="Evtushenko L."/>
        </authorList>
    </citation>
    <scope>NUCLEOTIDE SEQUENCE</scope>
    <source>
        <strain evidence="4">VKM Ac-1069</strain>
    </source>
</reference>
<reference evidence="4" key="1">
    <citation type="journal article" date="2014" name="Int. J. Syst. Evol. Microbiol.">
        <title>Complete genome sequence of Corynebacterium casei LMG S-19264T (=DSM 44701T), isolated from a smear-ripened cheese.</title>
        <authorList>
            <consortium name="US DOE Joint Genome Institute (JGI-PGF)"/>
            <person name="Walter F."/>
            <person name="Albersmeier A."/>
            <person name="Kalinowski J."/>
            <person name="Ruckert C."/>
        </authorList>
    </citation>
    <scope>NUCLEOTIDE SEQUENCE</scope>
    <source>
        <strain evidence="4">VKM Ac-1069</strain>
    </source>
</reference>
<dbReference type="GO" id="GO:0046872">
    <property type="term" value="F:metal ion binding"/>
    <property type="evidence" value="ECO:0007669"/>
    <property type="project" value="UniProtKB-KW"/>
</dbReference>
<dbReference type="RefSeq" id="WP_037048914.1">
    <property type="nucleotide sequence ID" value="NZ_BAAAUZ010000003.1"/>
</dbReference>
<dbReference type="PANTHER" id="PTHR42796">
    <property type="entry name" value="FUMARYLACETOACETATE HYDROLASE DOMAIN-CONTAINING PROTEIN 2A-RELATED"/>
    <property type="match status" value="1"/>
</dbReference>
<dbReference type="InterPro" id="IPR036663">
    <property type="entry name" value="Fumarylacetoacetase_C_sf"/>
</dbReference>
<dbReference type="EMBL" id="BSFQ01000042">
    <property type="protein sequence ID" value="GLL15173.1"/>
    <property type="molecule type" value="Genomic_DNA"/>
</dbReference>
<dbReference type="GO" id="GO:0016787">
    <property type="term" value="F:hydrolase activity"/>
    <property type="evidence" value="ECO:0007669"/>
    <property type="project" value="UniProtKB-KW"/>
</dbReference>
<name>A0A9W6UEC5_9PSEU</name>
<dbReference type="InterPro" id="IPR011234">
    <property type="entry name" value="Fumarylacetoacetase-like_C"/>
</dbReference>
<dbReference type="InterPro" id="IPR051121">
    <property type="entry name" value="FAH"/>
</dbReference>
<evidence type="ECO:0000256" key="1">
    <source>
        <dbReference type="ARBA" id="ARBA00010211"/>
    </source>
</evidence>
<comment type="caution">
    <text evidence="4">The sequence shown here is derived from an EMBL/GenBank/DDBJ whole genome shotgun (WGS) entry which is preliminary data.</text>
</comment>
<dbReference type="PANTHER" id="PTHR42796:SF4">
    <property type="entry name" value="FUMARYLACETOACETATE HYDROLASE DOMAIN-CONTAINING PROTEIN 2A"/>
    <property type="match status" value="1"/>
</dbReference>
<proteinExistence type="inferred from homology"/>